<dbReference type="SUPFAM" id="SSF56112">
    <property type="entry name" value="Protein kinase-like (PK-like)"/>
    <property type="match status" value="1"/>
</dbReference>
<dbReference type="PANTHER" id="PTHR45631:SF21">
    <property type="entry name" value="PROTEIN KINASE DOMAIN-CONTAINING PROTEIN"/>
    <property type="match status" value="1"/>
</dbReference>
<evidence type="ECO:0000313" key="2">
    <source>
        <dbReference type="EMBL" id="KAK1257907.1"/>
    </source>
</evidence>
<dbReference type="GO" id="GO:0005524">
    <property type="term" value="F:ATP binding"/>
    <property type="evidence" value="ECO:0007669"/>
    <property type="project" value="InterPro"/>
</dbReference>
<dbReference type="InterPro" id="IPR008271">
    <property type="entry name" value="Ser/Thr_kinase_AS"/>
</dbReference>
<dbReference type="Proteomes" id="UP001179952">
    <property type="component" value="Unassembled WGS sequence"/>
</dbReference>
<dbReference type="InterPro" id="IPR000719">
    <property type="entry name" value="Prot_kinase_dom"/>
</dbReference>
<feature type="domain" description="Protein kinase" evidence="1">
    <location>
        <begin position="109"/>
        <end position="373"/>
    </location>
</feature>
<reference evidence="2" key="1">
    <citation type="journal article" date="2023" name="Nat. Commun.">
        <title>Diploid and tetraploid genomes of Acorus and the evolution of monocots.</title>
        <authorList>
            <person name="Ma L."/>
            <person name="Liu K.W."/>
            <person name="Li Z."/>
            <person name="Hsiao Y.Y."/>
            <person name="Qi Y."/>
            <person name="Fu T."/>
            <person name="Tang G.D."/>
            <person name="Zhang D."/>
            <person name="Sun W.H."/>
            <person name="Liu D.K."/>
            <person name="Li Y."/>
            <person name="Chen G.Z."/>
            <person name="Liu X.D."/>
            <person name="Liao X.Y."/>
            <person name="Jiang Y.T."/>
            <person name="Yu X."/>
            <person name="Hao Y."/>
            <person name="Huang J."/>
            <person name="Zhao X.W."/>
            <person name="Ke S."/>
            <person name="Chen Y.Y."/>
            <person name="Wu W.L."/>
            <person name="Hsu J.L."/>
            <person name="Lin Y.F."/>
            <person name="Huang M.D."/>
            <person name="Li C.Y."/>
            <person name="Huang L."/>
            <person name="Wang Z.W."/>
            <person name="Zhao X."/>
            <person name="Zhong W.Y."/>
            <person name="Peng D.H."/>
            <person name="Ahmad S."/>
            <person name="Lan S."/>
            <person name="Zhang J.S."/>
            <person name="Tsai W.C."/>
            <person name="Van de Peer Y."/>
            <person name="Liu Z.J."/>
        </authorList>
    </citation>
    <scope>NUCLEOTIDE SEQUENCE</scope>
    <source>
        <strain evidence="2">SCP</strain>
    </source>
</reference>
<dbReference type="PROSITE" id="PS50011">
    <property type="entry name" value="PROTEIN_KINASE_DOM"/>
    <property type="match status" value="1"/>
</dbReference>
<keyword evidence="2" id="KW-0418">Kinase</keyword>
<dbReference type="Gene3D" id="1.10.510.10">
    <property type="entry name" value="Transferase(Phosphotransferase) domain 1"/>
    <property type="match status" value="1"/>
</dbReference>
<accession>A0AAV9A082</accession>
<proteinExistence type="predicted"/>
<reference evidence="2" key="2">
    <citation type="submission" date="2023-06" db="EMBL/GenBank/DDBJ databases">
        <authorList>
            <person name="Ma L."/>
            <person name="Liu K.-W."/>
            <person name="Li Z."/>
            <person name="Hsiao Y.-Y."/>
            <person name="Qi Y."/>
            <person name="Fu T."/>
            <person name="Tang G."/>
            <person name="Zhang D."/>
            <person name="Sun W.-H."/>
            <person name="Liu D.-K."/>
            <person name="Li Y."/>
            <person name="Chen G.-Z."/>
            <person name="Liu X.-D."/>
            <person name="Liao X.-Y."/>
            <person name="Jiang Y.-T."/>
            <person name="Yu X."/>
            <person name="Hao Y."/>
            <person name="Huang J."/>
            <person name="Zhao X.-W."/>
            <person name="Ke S."/>
            <person name="Chen Y.-Y."/>
            <person name="Wu W.-L."/>
            <person name="Hsu J.-L."/>
            <person name="Lin Y.-F."/>
            <person name="Huang M.-D."/>
            <person name="Li C.-Y."/>
            <person name="Huang L."/>
            <person name="Wang Z.-W."/>
            <person name="Zhao X."/>
            <person name="Zhong W.-Y."/>
            <person name="Peng D.-H."/>
            <person name="Ahmad S."/>
            <person name="Lan S."/>
            <person name="Zhang J.-S."/>
            <person name="Tsai W.-C."/>
            <person name="Van De Peer Y."/>
            <person name="Liu Z.-J."/>
        </authorList>
    </citation>
    <scope>NUCLEOTIDE SEQUENCE</scope>
    <source>
        <strain evidence="2">SCP</strain>
        <tissue evidence="2">Leaves</tissue>
    </source>
</reference>
<gene>
    <name evidence="2" type="ORF">QJS04_geneDACA017380</name>
</gene>
<protein>
    <submittedName>
        <fullName evidence="2">LRR receptor-like serine/threonine-protein kinase</fullName>
    </submittedName>
</protein>
<dbReference type="PROSITE" id="PS00108">
    <property type="entry name" value="PROTEIN_KINASE_ST"/>
    <property type="match status" value="1"/>
</dbReference>
<dbReference type="InterPro" id="IPR011009">
    <property type="entry name" value="Kinase-like_dom_sf"/>
</dbReference>
<sequence>MDSQNFSRQSFLIILVNAGFLSLYCGGTSNFTDSSNILWIPDSSYITTGNASSVNSIEGITPCPFPLRFFPSLKPKSLNCYRLPVQNMSLVLVRPQFIYKNYDGLMNPPSFFVSLGTAIVTTVNLTVYDPWVEEFVWPVSKENLLFCLHPIPGGGHPVISSLELRPLPTGAYASGIGNSSNSLLRKRFQVYILSQIRHQNLVSLEGFCHESQRQILVYEYLPGGSLADILYGEGLDYLHNGNSPRIIHRDVKCSNILLDLEMKAKVSDFGLSKQLPQADITHVTTAVKGTAGYLDPEYYYTQQLNEKSDVYSFGVVLLELICGREPLCHAGTPDSYNLVLWVPRHYPCSSILGYQFKKIFINSVMMAQLLCAC</sequence>
<evidence type="ECO:0000259" key="1">
    <source>
        <dbReference type="PROSITE" id="PS50011"/>
    </source>
</evidence>
<keyword evidence="2" id="KW-0808">Transferase</keyword>
<dbReference type="GO" id="GO:0004672">
    <property type="term" value="F:protein kinase activity"/>
    <property type="evidence" value="ECO:0007669"/>
    <property type="project" value="InterPro"/>
</dbReference>
<dbReference type="SMART" id="SM00220">
    <property type="entry name" value="S_TKc"/>
    <property type="match status" value="1"/>
</dbReference>
<evidence type="ECO:0000313" key="3">
    <source>
        <dbReference type="Proteomes" id="UP001179952"/>
    </source>
</evidence>
<keyword evidence="3" id="KW-1185">Reference proteome</keyword>
<organism evidence="2 3">
    <name type="scientific">Acorus gramineus</name>
    <name type="common">Dwarf sweet flag</name>
    <dbReference type="NCBI Taxonomy" id="55184"/>
    <lineage>
        <taxon>Eukaryota</taxon>
        <taxon>Viridiplantae</taxon>
        <taxon>Streptophyta</taxon>
        <taxon>Embryophyta</taxon>
        <taxon>Tracheophyta</taxon>
        <taxon>Spermatophyta</taxon>
        <taxon>Magnoliopsida</taxon>
        <taxon>Liliopsida</taxon>
        <taxon>Acoraceae</taxon>
        <taxon>Acorus</taxon>
    </lineage>
</organism>
<name>A0AAV9A082_ACOGR</name>
<dbReference type="Pfam" id="PF00069">
    <property type="entry name" value="Pkinase"/>
    <property type="match status" value="1"/>
</dbReference>
<keyword evidence="2" id="KW-0675">Receptor</keyword>
<dbReference type="PANTHER" id="PTHR45631">
    <property type="entry name" value="OS07G0107800 PROTEIN-RELATED"/>
    <property type="match status" value="1"/>
</dbReference>
<dbReference type="Gene3D" id="3.30.200.20">
    <property type="entry name" value="Phosphorylase Kinase, domain 1"/>
    <property type="match status" value="1"/>
</dbReference>
<dbReference type="EMBL" id="JAUJYN010000031">
    <property type="protein sequence ID" value="KAK1257907.1"/>
    <property type="molecule type" value="Genomic_DNA"/>
</dbReference>
<dbReference type="AlphaFoldDB" id="A0AAV9A082"/>
<dbReference type="GO" id="GO:0016020">
    <property type="term" value="C:membrane"/>
    <property type="evidence" value="ECO:0007669"/>
    <property type="project" value="UniProtKB-SubCell"/>
</dbReference>
<comment type="caution">
    <text evidence="2">The sequence shown here is derived from an EMBL/GenBank/DDBJ whole genome shotgun (WGS) entry which is preliminary data.</text>
</comment>